<dbReference type="GO" id="GO:0046872">
    <property type="term" value="F:metal ion binding"/>
    <property type="evidence" value="ECO:0007669"/>
    <property type="project" value="UniProtKB-KW"/>
</dbReference>
<keyword evidence="4" id="KW-0249">Electron transport</keyword>
<sequence>MDSWEKSSHKDVAVCNDCHLPHDFVGKWVTKADNGFFHSLAFTMDDFHEPIQIRPRNALVAQHACQHSHADFVHSMEPTSSKFETMSCVHCHPSVGHALR</sequence>
<evidence type="ECO:0000256" key="3">
    <source>
        <dbReference type="ARBA" id="ARBA00022723"/>
    </source>
</evidence>
<evidence type="ECO:0000256" key="1">
    <source>
        <dbReference type="ARBA" id="ARBA00022448"/>
    </source>
</evidence>
<proteinExistence type="predicted"/>
<keyword evidence="5" id="KW-0408">Iron</keyword>
<evidence type="ECO:0000256" key="2">
    <source>
        <dbReference type="ARBA" id="ARBA00022617"/>
    </source>
</evidence>
<keyword evidence="2" id="KW-0349">Heme</keyword>
<gene>
    <name evidence="6" type="primary">nrfH</name>
    <name evidence="6" type="ORF">Enr8_08760</name>
</gene>
<comment type="caution">
    <text evidence="6">The sequence shown here is derived from an EMBL/GenBank/DDBJ whole genome shotgun (WGS) entry which is preliminary data.</text>
</comment>
<evidence type="ECO:0000256" key="5">
    <source>
        <dbReference type="ARBA" id="ARBA00023004"/>
    </source>
</evidence>
<dbReference type="SUPFAM" id="SSF48695">
    <property type="entry name" value="Multiheme cytochromes"/>
    <property type="match status" value="1"/>
</dbReference>
<keyword evidence="3" id="KW-0479">Metal-binding</keyword>
<protein>
    <submittedName>
        <fullName evidence="6">Cytochrome c-type protein NrfH</fullName>
    </submittedName>
</protein>
<name>A0A5C5VMF0_9BACT</name>
<organism evidence="6 7">
    <name type="scientific">Blastopirellula retiformator</name>
    <dbReference type="NCBI Taxonomy" id="2527970"/>
    <lineage>
        <taxon>Bacteria</taxon>
        <taxon>Pseudomonadati</taxon>
        <taxon>Planctomycetota</taxon>
        <taxon>Planctomycetia</taxon>
        <taxon>Pirellulales</taxon>
        <taxon>Pirellulaceae</taxon>
        <taxon>Blastopirellula</taxon>
    </lineage>
</organism>
<evidence type="ECO:0000313" key="6">
    <source>
        <dbReference type="EMBL" id="TWT39180.1"/>
    </source>
</evidence>
<keyword evidence="1" id="KW-0813">Transport</keyword>
<evidence type="ECO:0000256" key="4">
    <source>
        <dbReference type="ARBA" id="ARBA00022982"/>
    </source>
</evidence>
<dbReference type="Gene3D" id="1.10.3820.10">
    <property type="entry name" value="Di-heme elbow motif domain"/>
    <property type="match status" value="1"/>
</dbReference>
<dbReference type="EMBL" id="SJPF01000001">
    <property type="protein sequence ID" value="TWT39180.1"/>
    <property type="molecule type" value="Genomic_DNA"/>
</dbReference>
<dbReference type="InterPro" id="IPR036280">
    <property type="entry name" value="Multihaem_cyt_sf"/>
</dbReference>
<dbReference type="AlphaFoldDB" id="A0A5C5VMF0"/>
<accession>A0A5C5VMF0</accession>
<reference evidence="6 7" key="1">
    <citation type="submission" date="2019-02" db="EMBL/GenBank/DDBJ databases">
        <title>Deep-cultivation of Planctomycetes and their phenomic and genomic characterization uncovers novel biology.</title>
        <authorList>
            <person name="Wiegand S."/>
            <person name="Jogler M."/>
            <person name="Boedeker C."/>
            <person name="Pinto D."/>
            <person name="Vollmers J."/>
            <person name="Rivas-Marin E."/>
            <person name="Kohn T."/>
            <person name="Peeters S.H."/>
            <person name="Heuer A."/>
            <person name="Rast P."/>
            <person name="Oberbeckmann S."/>
            <person name="Bunk B."/>
            <person name="Jeske O."/>
            <person name="Meyerdierks A."/>
            <person name="Storesund J.E."/>
            <person name="Kallscheuer N."/>
            <person name="Luecker S."/>
            <person name="Lage O.M."/>
            <person name="Pohl T."/>
            <person name="Merkel B.J."/>
            <person name="Hornburger P."/>
            <person name="Mueller R.-W."/>
            <person name="Bruemmer F."/>
            <person name="Labrenz M."/>
            <person name="Spormann A.M."/>
            <person name="Op Den Camp H."/>
            <person name="Overmann J."/>
            <person name="Amann R."/>
            <person name="Jetten M.S.M."/>
            <person name="Mascher T."/>
            <person name="Medema M.H."/>
            <person name="Devos D.P."/>
            <person name="Kaster A.-K."/>
            <person name="Ovreas L."/>
            <person name="Rohde M."/>
            <person name="Galperin M.Y."/>
            <person name="Jogler C."/>
        </authorList>
    </citation>
    <scope>NUCLEOTIDE SEQUENCE [LARGE SCALE GENOMIC DNA]</scope>
    <source>
        <strain evidence="6 7">Enr8</strain>
    </source>
</reference>
<dbReference type="Proteomes" id="UP000318878">
    <property type="component" value="Unassembled WGS sequence"/>
</dbReference>
<keyword evidence="7" id="KW-1185">Reference proteome</keyword>
<evidence type="ECO:0000313" key="7">
    <source>
        <dbReference type="Proteomes" id="UP000318878"/>
    </source>
</evidence>
<dbReference type="InterPro" id="IPR038266">
    <property type="entry name" value="NapC/NirT_cytc_sf"/>
</dbReference>